<dbReference type="InParanoid" id="B0WVL0"/>
<keyword evidence="5" id="KW-0378">Hydrolase</keyword>
<dbReference type="InterPro" id="IPR001254">
    <property type="entry name" value="Trypsin_dom"/>
</dbReference>
<dbReference type="InterPro" id="IPR001314">
    <property type="entry name" value="Peptidase_S1A"/>
</dbReference>
<evidence type="ECO:0000313" key="13">
    <source>
        <dbReference type="EnsemblMetazoa" id="CPIJ010791-PA"/>
    </source>
</evidence>
<dbReference type="STRING" id="7176.B0WVL0"/>
<dbReference type="FunFam" id="2.40.10.10:FF:000146">
    <property type="entry name" value="Serine protease 53"/>
    <property type="match status" value="1"/>
</dbReference>
<comment type="subcellular location">
    <subcellularLocation>
        <location evidence="1">Secreted</location>
    </subcellularLocation>
</comment>
<evidence type="ECO:0000256" key="8">
    <source>
        <dbReference type="ARBA" id="ARBA00023157"/>
    </source>
</evidence>
<evidence type="ECO:0000256" key="3">
    <source>
        <dbReference type="ARBA" id="ARBA00022670"/>
    </source>
</evidence>
<dbReference type="InterPro" id="IPR018114">
    <property type="entry name" value="TRYPSIN_HIS"/>
</dbReference>
<sequence length="564" mass="63288">MAAVHYLAIFAALLAAGVTSIGETDFDDRSCGRQLAPLEGLIKAGFRSRPGEYPWHVALFHRVGISEEFDYQCGGTLVHKFLVVTAAHCVTQRSSRKHRPVRDVLVKVGRFNISEEHEEQGRDHEVAKIVTHVNYKPLTYENDIAILKLEVPVIFTQYVQPVCLWKRDDGVVLPNIYGREGTVVGWGLTDSNKTAAILNQARMPIVSTHDCLASDRDFFGHLINAKTFCAGFRNGTGVCNGDSGGGLIIQHQNQWYLRGVVSFSNTLDSAGICNLKKFVGFTDAGLYLEWIYENAPISNNSDPIEGHPNVRLINQGNCGKNDFLFGYAEDKKPVISQYPWIVQVRHPFASHDYVQCNGLLINKNYILTTTCVDWNDDVSVTLGDYKTGEVKDCVTGPMPICSGPVQEVATSEFFQKDKLILARLASPAYVGRRDHIEAVCLPTSVEQRERVYPRYVLTGWKESGEDSQYLQRAVVDLIHHGPCQRELGQNVSESIICVRNREDASRTSVKCNDYMQGTTIQAVEKKSNRYLAYGIQTDISYCTKPEQFIKIVDYMEWILDNMKP</sequence>
<feature type="domain" description="Peptidase S1" evidence="11">
    <location>
        <begin position="324"/>
        <end position="563"/>
    </location>
</feature>
<dbReference type="Pfam" id="PF00089">
    <property type="entry name" value="Trypsin"/>
    <property type="match status" value="2"/>
</dbReference>
<reference evidence="13" key="2">
    <citation type="submission" date="2020-05" db="UniProtKB">
        <authorList>
            <consortium name="EnsemblMetazoa"/>
        </authorList>
    </citation>
    <scope>IDENTIFICATION</scope>
    <source>
        <strain evidence="13">JHB</strain>
    </source>
</reference>
<accession>B0WVL0</accession>
<evidence type="ECO:0000256" key="10">
    <source>
        <dbReference type="SAM" id="SignalP"/>
    </source>
</evidence>
<organism>
    <name type="scientific">Culex quinquefasciatus</name>
    <name type="common">Southern house mosquito</name>
    <name type="synonym">Culex pungens</name>
    <dbReference type="NCBI Taxonomy" id="7176"/>
    <lineage>
        <taxon>Eukaryota</taxon>
        <taxon>Metazoa</taxon>
        <taxon>Ecdysozoa</taxon>
        <taxon>Arthropoda</taxon>
        <taxon>Hexapoda</taxon>
        <taxon>Insecta</taxon>
        <taxon>Pterygota</taxon>
        <taxon>Neoptera</taxon>
        <taxon>Endopterygota</taxon>
        <taxon>Diptera</taxon>
        <taxon>Nematocera</taxon>
        <taxon>Culicoidea</taxon>
        <taxon>Culicidae</taxon>
        <taxon>Culicinae</taxon>
        <taxon>Culicini</taxon>
        <taxon>Culex</taxon>
        <taxon>Culex</taxon>
    </lineage>
</organism>
<evidence type="ECO:0000256" key="9">
    <source>
        <dbReference type="ARBA" id="ARBA00024195"/>
    </source>
</evidence>
<evidence type="ECO:0000256" key="5">
    <source>
        <dbReference type="ARBA" id="ARBA00022801"/>
    </source>
</evidence>
<evidence type="ECO:0000256" key="1">
    <source>
        <dbReference type="ARBA" id="ARBA00004613"/>
    </source>
</evidence>
<dbReference type="PROSITE" id="PS50240">
    <property type="entry name" value="TRYPSIN_DOM"/>
    <property type="match status" value="2"/>
</dbReference>
<dbReference type="InterPro" id="IPR009003">
    <property type="entry name" value="Peptidase_S1_PA"/>
</dbReference>
<evidence type="ECO:0000313" key="12">
    <source>
        <dbReference type="EMBL" id="EDS35617.1"/>
    </source>
</evidence>
<dbReference type="CDD" id="cd00190">
    <property type="entry name" value="Tryp_SPc"/>
    <property type="match status" value="1"/>
</dbReference>
<dbReference type="SMART" id="SM00020">
    <property type="entry name" value="Tryp_SPc"/>
    <property type="match status" value="1"/>
</dbReference>
<dbReference type="Proteomes" id="UP000002320">
    <property type="component" value="Unassembled WGS sequence"/>
</dbReference>
<reference evidence="12" key="1">
    <citation type="submission" date="2007-03" db="EMBL/GenBank/DDBJ databases">
        <title>Annotation of Culex pipiens quinquefasciatus.</title>
        <authorList>
            <consortium name="The Broad Institute Genome Sequencing Platform"/>
            <person name="Atkinson P.W."/>
            <person name="Hemingway J."/>
            <person name="Christensen B.M."/>
            <person name="Higgs S."/>
            <person name="Kodira C."/>
            <person name="Hannick L."/>
            <person name="Megy K."/>
            <person name="O'Leary S."/>
            <person name="Pearson M."/>
            <person name="Haas B.J."/>
            <person name="Mauceli E."/>
            <person name="Wortman J.R."/>
            <person name="Lee N.H."/>
            <person name="Guigo R."/>
            <person name="Stanke M."/>
            <person name="Alvarado L."/>
            <person name="Amedeo P."/>
            <person name="Antoine C.H."/>
            <person name="Arensburger P."/>
            <person name="Bidwell S.L."/>
            <person name="Crawford M."/>
            <person name="Camaro F."/>
            <person name="Devon K."/>
            <person name="Engels R."/>
            <person name="Hammond M."/>
            <person name="Howarth C."/>
            <person name="Koehrsen M."/>
            <person name="Lawson D."/>
            <person name="Montgomery P."/>
            <person name="Nene V."/>
            <person name="Nusbaum C."/>
            <person name="Puiu D."/>
            <person name="Romero-Severson J."/>
            <person name="Severson D.W."/>
            <person name="Shumway M."/>
            <person name="Sisk P."/>
            <person name="Stolte C."/>
            <person name="Zeng Q."/>
            <person name="Eisenstadt E."/>
            <person name="Fraser-Liggett C."/>
            <person name="Strausberg R."/>
            <person name="Galagan J."/>
            <person name="Birren B."/>
            <person name="Collins F.H."/>
        </authorList>
    </citation>
    <scope>NUCLEOTIDE SEQUENCE [LARGE SCALE GENOMIC DNA]</scope>
    <source>
        <strain evidence="12">JHB</strain>
    </source>
</reference>
<dbReference type="AlphaFoldDB" id="B0WVL0"/>
<evidence type="ECO:0000259" key="11">
    <source>
        <dbReference type="PROSITE" id="PS50240"/>
    </source>
</evidence>
<feature type="signal peptide" evidence="10">
    <location>
        <begin position="1"/>
        <end position="20"/>
    </location>
</feature>
<keyword evidence="14" id="KW-1185">Reference proteome</keyword>
<dbReference type="InterPro" id="IPR051333">
    <property type="entry name" value="CLIP_Serine_Protease"/>
</dbReference>
<dbReference type="GO" id="GO:0005576">
    <property type="term" value="C:extracellular region"/>
    <property type="evidence" value="ECO:0007669"/>
    <property type="project" value="UniProtKB-SubCell"/>
</dbReference>
<keyword evidence="3" id="KW-0645">Protease</keyword>
<protein>
    <submittedName>
        <fullName evidence="12">Elastase-2A</fullName>
    </submittedName>
</protein>
<dbReference type="OrthoDB" id="6147874at2759"/>
<dbReference type="InterPro" id="IPR043504">
    <property type="entry name" value="Peptidase_S1_PA_chymotrypsin"/>
</dbReference>
<keyword evidence="6" id="KW-0720">Serine protease</keyword>
<dbReference type="FunCoup" id="B0WVL0">
    <property type="interactions" value="41"/>
</dbReference>
<dbReference type="PRINTS" id="PR00722">
    <property type="entry name" value="CHYMOTRYPSIN"/>
</dbReference>
<dbReference type="VEuPathDB" id="VectorBase:CQUJHB000383"/>
<evidence type="ECO:0000256" key="6">
    <source>
        <dbReference type="ARBA" id="ARBA00022825"/>
    </source>
</evidence>
<feature type="chain" id="PRO_5011408608" evidence="10">
    <location>
        <begin position="21"/>
        <end position="564"/>
    </location>
</feature>
<keyword evidence="8" id="KW-1015">Disulfide bond</keyword>
<dbReference type="Gene3D" id="2.40.10.10">
    <property type="entry name" value="Trypsin-like serine proteases"/>
    <property type="match status" value="3"/>
</dbReference>
<dbReference type="VEuPathDB" id="VectorBase:CPIJ010791"/>
<name>B0WVL0_CULQU</name>
<dbReference type="HOGENOM" id="CLU_004497_6_1_1"/>
<keyword evidence="7" id="KW-0865">Zymogen</keyword>
<proteinExistence type="inferred from homology"/>
<dbReference type="EMBL" id="DS232127">
    <property type="protein sequence ID" value="EDS35617.1"/>
    <property type="molecule type" value="Genomic_DNA"/>
</dbReference>
<dbReference type="EnsemblMetazoa" id="CPIJ010791-RA">
    <property type="protein sequence ID" value="CPIJ010791-PA"/>
    <property type="gene ID" value="CPIJ010791"/>
</dbReference>
<feature type="domain" description="Peptidase S1" evidence="11">
    <location>
        <begin position="42"/>
        <end position="296"/>
    </location>
</feature>
<keyword evidence="4 10" id="KW-0732">Signal</keyword>
<evidence type="ECO:0000256" key="7">
    <source>
        <dbReference type="ARBA" id="ARBA00023145"/>
    </source>
</evidence>
<dbReference type="GO" id="GO:0004252">
    <property type="term" value="F:serine-type endopeptidase activity"/>
    <property type="evidence" value="ECO:0007669"/>
    <property type="project" value="InterPro"/>
</dbReference>
<evidence type="ECO:0000256" key="2">
    <source>
        <dbReference type="ARBA" id="ARBA00022525"/>
    </source>
</evidence>
<dbReference type="PROSITE" id="PS00134">
    <property type="entry name" value="TRYPSIN_HIS"/>
    <property type="match status" value="1"/>
</dbReference>
<dbReference type="eggNOG" id="KOG3627">
    <property type="taxonomic scope" value="Eukaryota"/>
</dbReference>
<dbReference type="GO" id="GO:0006508">
    <property type="term" value="P:proteolysis"/>
    <property type="evidence" value="ECO:0007669"/>
    <property type="project" value="UniProtKB-KW"/>
</dbReference>
<dbReference type="PANTHER" id="PTHR24260">
    <property type="match status" value="1"/>
</dbReference>
<evidence type="ECO:0000313" key="14">
    <source>
        <dbReference type="Proteomes" id="UP000002320"/>
    </source>
</evidence>
<gene>
    <name evidence="13" type="primary">6043837</name>
    <name evidence="12" type="ORF">CpipJ_CPIJ010791</name>
</gene>
<evidence type="ECO:0000256" key="4">
    <source>
        <dbReference type="ARBA" id="ARBA00022729"/>
    </source>
</evidence>
<dbReference type="OMA" id="YLEWIYE"/>
<comment type="similarity">
    <text evidence="9">Belongs to the peptidase S1 family. CLIP subfamily.</text>
</comment>
<keyword evidence="2" id="KW-0964">Secreted</keyword>
<dbReference type="PANTHER" id="PTHR24260:SF136">
    <property type="entry name" value="GH08193P-RELATED"/>
    <property type="match status" value="1"/>
</dbReference>
<dbReference type="KEGG" id="cqu:CpipJ_CPIJ010791"/>
<dbReference type="SUPFAM" id="SSF50494">
    <property type="entry name" value="Trypsin-like serine proteases"/>
    <property type="match status" value="2"/>
</dbReference>